<feature type="region of interest" description="Disordered" evidence="1">
    <location>
        <begin position="73"/>
        <end position="100"/>
    </location>
</feature>
<protein>
    <submittedName>
        <fullName evidence="2">Uncharacterized protein</fullName>
    </submittedName>
</protein>
<evidence type="ECO:0000313" key="2">
    <source>
        <dbReference type="EMBL" id="KAJ7195046.1"/>
    </source>
</evidence>
<name>A0AAD6UW94_9AGAR</name>
<keyword evidence="3" id="KW-1185">Reference proteome</keyword>
<organism evidence="2 3">
    <name type="scientific">Mycena pura</name>
    <dbReference type="NCBI Taxonomy" id="153505"/>
    <lineage>
        <taxon>Eukaryota</taxon>
        <taxon>Fungi</taxon>
        <taxon>Dikarya</taxon>
        <taxon>Basidiomycota</taxon>
        <taxon>Agaricomycotina</taxon>
        <taxon>Agaricomycetes</taxon>
        <taxon>Agaricomycetidae</taxon>
        <taxon>Agaricales</taxon>
        <taxon>Marasmiineae</taxon>
        <taxon>Mycenaceae</taxon>
        <taxon>Mycena</taxon>
    </lineage>
</organism>
<feature type="compositionally biased region" description="Basic and acidic residues" evidence="1">
    <location>
        <begin position="175"/>
        <end position="187"/>
    </location>
</feature>
<accession>A0AAD6UW94</accession>
<proteinExistence type="predicted"/>
<reference evidence="2" key="1">
    <citation type="submission" date="2023-03" db="EMBL/GenBank/DDBJ databases">
        <title>Massive genome expansion in bonnet fungi (Mycena s.s.) driven by repeated elements and novel gene families across ecological guilds.</title>
        <authorList>
            <consortium name="Lawrence Berkeley National Laboratory"/>
            <person name="Harder C.B."/>
            <person name="Miyauchi S."/>
            <person name="Viragh M."/>
            <person name="Kuo A."/>
            <person name="Thoen E."/>
            <person name="Andreopoulos B."/>
            <person name="Lu D."/>
            <person name="Skrede I."/>
            <person name="Drula E."/>
            <person name="Henrissat B."/>
            <person name="Morin E."/>
            <person name="Kohler A."/>
            <person name="Barry K."/>
            <person name="LaButti K."/>
            <person name="Morin E."/>
            <person name="Salamov A."/>
            <person name="Lipzen A."/>
            <person name="Mereny Z."/>
            <person name="Hegedus B."/>
            <person name="Baldrian P."/>
            <person name="Stursova M."/>
            <person name="Weitz H."/>
            <person name="Taylor A."/>
            <person name="Grigoriev I.V."/>
            <person name="Nagy L.G."/>
            <person name="Martin F."/>
            <person name="Kauserud H."/>
        </authorList>
    </citation>
    <scope>NUCLEOTIDE SEQUENCE</scope>
    <source>
        <strain evidence="2">9144</strain>
    </source>
</reference>
<dbReference type="Proteomes" id="UP001219525">
    <property type="component" value="Unassembled WGS sequence"/>
</dbReference>
<comment type="caution">
    <text evidence="2">The sequence shown here is derived from an EMBL/GenBank/DDBJ whole genome shotgun (WGS) entry which is preliminary data.</text>
</comment>
<gene>
    <name evidence="2" type="ORF">GGX14DRAFT_677391</name>
</gene>
<dbReference type="EMBL" id="JARJCW010000093">
    <property type="protein sequence ID" value="KAJ7195046.1"/>
    <property type="molecule type" value="Genomic_DNA"/>
</dbReference>
<evidence type="ECO:0000256" key="1">
    <source>
        <dbReference type="SAM" id="MobiDB-lite"/>
    </source>
</evidence>
<sequence length="457" mass="49260">MPPRVVRPALHRPWDVQARATGSVRLSASCGRRAAGNGGAGVFHDARACCVLWPLGAMRMAAVKANWRSVHGGSSVTRARGSKQGPHHVRGGASRVRCGGEAGRAADARCTGREGRLARRSSESRFTQPWPVGVGLAAIITCTRGSVSELSPASPAGTVEARRKWALAGSCRRRSSGEKENERDEAHLQPIPDSTCVPICIPRRTRYARRGFEPRGTSAAIGAHQADARAHVGGCRRQQHPRQRVNDDAVDDVGGMHEDPQRMRSAAVRHGGAAKHKGLIARHVRQGGSLGCSSALPEVERPGAGLARTSPSATTAVVVRETMAVLGTGLKTMALANQPACESLLTLSAPFVPSFEQLEAMGAHGRQGEDAVGSARRQVSDLRCSRSLRVEREEERGTGSNVDADYDQMTWQRQQRGGGKAATADRECGMVPWRCRWRWWWCSMNEVRVGIIETSVH</sequence>
<evidence type="ECO:0000313" key="3">
    <source>
        <dbReference type="Proteomes" id="UP001219525"/>
    </source>
</evidence>
<dbReference type="AlphaFoldDB" id="A0AAD6UW94"/>
<feature type="region of interest" description="Disordered" evidence="1">
    <location>
        <begin position="168"/>
        <end position="189"/>
    </location>
</feature>